<reference evidence="2 3" key="1">
    <citation type="submission" date="2018-01" db="EMBL/GenBank/DDBJ databases">
        <title>Harnessing the power of phylogenomics to disentangle the directionality and signatures of interkingdom host jumping in the parasitic fungal genus Tolypocladium.</title>
        <authorList>
            <person name="Quandt C.A."/>
            <person name="Patterson W."/>
            <person name="Spatafora J.W."/>
        </authorList>
    </citation>
    <scope>NUCLEOTIDE SEQUENCE [LARGE SCALE GENOMIC DNA]</scope>
    <source>
        <strain evidence="2 3">NRBC 100945</strain>
    </source>
</reference>
<dbReference type="Proteomes" id="UP000237481">
    <property type="component" value="Unassembled WGS sequence"/>
</dbReference>
<gene>
    <name evidence="2" type="ORF">TPAR_06869</name>
</gene>
<evidence type="ECO:0000313" key="3">
    <source>
        <dbReference type="Proteomes" id="UP000237481"/>
    </source>
</evidence>
<protein>
    <submittedName>
        <fullName evidence="2">Uncharacterized protein</fullName>
    </submittedName>
</protein>
<sequence>MPRQQHLLGSPLLQLRRQAGNPASRNPFIERRTSARASATSHSSLPIITYFQSHPTTFHQLL</sequence>
<evidence type="ECO:0000313" key="2">
    <source>
        <dbReference type="EMBL" id="POR32951.1"/>
    </source>
</evidence>
<feature type="region of interest" description="Disordered" evidence="1">
    <location>
        <begin position="1"/>
        <end position="41"/>
    </location>
</feature>
<organism evidence="2 3">
    <name type="scientific">Tolypocladium paradoxum</name>
    <dbReference type="NCBI Taxonomy" id="94208"/>
    <lineage>
        <taxon>Eukaryota</taxon>
        <taxon>Fungi</taxon>
        <taxon>Dikarya</taxon>
        <taxon>Ascomycota</taxon>
        <taxon>Pezizomycotina</taxon>
        <taxon>Sordariomycetes</taxon>
        <taxon>Hypocreomycetidae</taxon>
        <taxon>Hypocreales</taxon>
        <taxon>Ophiocordycipitaceae</taxon>
        <taxon>Tolypocladium</taxon>
    </lineage>
</organism>
<dbReference type="EMBL" id="PKSG01000772">
    <property type="protein sequence ID" value="POR32951.1"/>
    <property type="molecule type" value="Genomic_DNA"/>
</dbReference>
<dbReference type="AlphaFoldDB" id="A0A2S4KS04"/>
<proteinExistence type="predicted"/>
<keyword evidence="3" id="KW-1185">Reference proteome</keyword>
<comment type="caution">
    <text evidence="2">The sequence shown here is derived from an EMBL/GenBank/DDBJ whole genome shotgun (WGS) entry which is preliminary data.</text>
</comment>
<evidence type="ECO:0000256" key="1">
    <source>
        <dbReference type="SAM" id="MobiDB-lite"/>
    </source>
</evidence>
<accession>A0A2S4KS04</accession>
<name>A0A2S4KS04_9HYPO</name>